<feature type="transmembrane region" description="Helical" evidence="8">
    <location>
        <begin position="28"/>
        <end position="46"/>
    </location>
</feature>
<dbReference type="EMBL" id="JAVUPU010000007">
    <property type="protein sequence ID" value="MDT9600041.1"/>
    <property type="molecule type" value="Genomic_DNA"/>
</dbReference>
<dbReference type="PANTHER" id="PTHR43528">
    <property type="entry name" value="ALPHA-KETOGLUTARATE PERMEASE"/>
    <property type="match status" value="1"/>
</dbReference>
<gene>
    <name evidence="10" type="ORF">RQX22_13860</name>
</gene>
<feature type="transmembrane region" description="Helical" evidence="8">
    <location>
        <begin position="304"/>
        <end position="323"/>
    </location>
</feature>
<sequence>MDGPTDRAHRLRNIIGGSTGNLVEWYDWYVYSAFTLYFAPAFFPAGDRTAQLLSAAAVFAVGFLMRPVGAWAMGIYSDRRGRKAGLTLSVSLMCAGSLLIAVTPGYASIGTWAPAILVLARLMQGLSVGGEYGASATYLSEMAGRRHRGFYSSFQYVTLISGQLTALAVLLVLQASMSEAALESWGWRIPFGIGAILAIVVFYLRRRLTETQSFANAKAAGAPKSSGLALLRDHPKEALLVMALTAGGTLAFYAYTTYMQKFLVNTTGFDRETATAVTAAALFIYMLLQPAAGALSDRIGRKPIMIAFGISGVLLTVPIFTMLETVRSPLAAFALVLGALVIVTGYTSINAVVKAELFPAHIRALGVALPYALANTLFGGTAEYAALWFKDTGIERAFYWYVTGMIAVSLIVYLRMRDTRDHSKIVED</sequence>
<evidence type="ECO:0000313" key="10">
    <source>
        <dbReference type="EMBL" id="MDT9600041.1"/>
    </source>
</evidence>
<dbReference type="Gene3D" id="1.20.1250.20">
    <property type="entry name" value="MFS general substrate transporter like domains"/>
    <property type="match status" value="2"/>
</dbReference>
<feature type="domain" description="Major facilitator superfamily (MFS) profile" evidence="9">
    <location>
        <begin position="13"/>
        <end position="420"/>
    </location>
</feature>
<dbReference type="InterPro" id="IPR005829">
    <property type="entry name" value="Sugar_transporter_CS"/>
</dbReference>
<evidence type="ECO:0000256" key="4">
    <source>
        <dbReference type="ARBA" id="ARBA00022692"/>
    </source>
</evidence>
<evidence type="ECO:0000256" key="3">
    <source>
        <dbReference type="ARBA" id="ARBA00022475"/>
    </source>
</evidence>
<feature type="transmembrane region" description="Helical" evidence="8">
    <location>
        <begin position="238"/>
        <end position="255"/>
    </location>
</feature>
<dbReference type="CDD" id="cd17367">
    <property type="entry name" value="MFS_KgtP"/>
    <property type="match status" value="1"/>
</dbReference>
<feature type="transmembrane region" description="Helical" evidence="8">
    <location>
        <begin position="52"/>
        <end position="72"/>
    </location>
</feature>
<feature type="transmembrane region" description="Helical" evidence="8">
    <location>
        <begin position="112"/>
        <end position="134"/>
    </location>
</feature>
<keyword evidence="6 8" id="KW-1133">Transmembrane helix</keyword>
<feature type="transmembrane region" description="Helical" evidence="8">
    <location>
        <begin position="154"/>
        <end position="173"/>
    </location>
</feature>
<feature type="transmembrane region" description="Helical" evidence="8">
    <location>
        <begin position="365"/>
        <end position="386"/>
    </location>
</feature>
<protein>
    <submittedName>
        <fullName evidence="10">MFS transporter</fullName>
    </submittedName>
</protein>
<comment type="caution">
    <text evidence="10">The sequence shown here is derived from an EMBL/GenBank/DDBJ whole genome shotgun (WGS) entry which is preliminary data.</text>
</comment>
<reference evidence="10 11" key="1">
    <citation type="submission" date="2023-05" db="EMBL/GenBank/DDBJ databases">
        <authorList>
            <person name="Guo Y."/>
        </authorList>
    </citation>
    <scope>NUCLEOTIDE SEQUENCE [LARGE SCALE GENOMIC DNA]</scope>
    <source>
        <strain evidence="10 11">GR2756</strain>
    </source>
</reference>
<keyword evidence="3" id="KW-1003">Cell membrane</keyword>
<evidence type="ECO:0000256" key="6">
    <source>
        <dbReference type="ARBA" id="ARBA00022989"/>
    </source>
</evidence>
<dbReference type="PROSITE" id="PS00216">
    <property type="entry name" value="SUGAR_TRANSPORT_1"/>
    <property type="match status" value="1"/>
</dbReference>
<feature type="transmembrane region" description="Helical" evidence="8">
    <location>
        <begin position="329"/>
        <end position="353"/>
    </location>
</feature>
<keyword evidence="7 8" id="KW-0472">Membrane</keyword>
<evidence type="ECO:0000256" key="2">
    <source>
        <dbReference type="ARBA" id="ARBA00022448"/>
    </source>
</evidence>
<evidence type="ECO:0000256" key="1">
    <source>
        <dbReference type="ARBA" id="ARBA00004651"/>
    </source>
</evidence>
<accession>A0ABU3Q9G2</accession>
<feature type="transmembrane region" description="Helical" evidence="8">
    <location>
        <begin position="185"/>
        <end position="204"/>
    </location>
</feature>
<keyword evidence="2" id="KW-0813">Transport</keyword>
<organism evidence="10 11">
    <name type="scientific">Sphingosinicella rhizophila</name>
    <dbReference type="NCBI Taxonomy" id="3050082"/>
    <lineage>
        <taxon>Bacteria</taxon>
        <taxon>Pseudomonadati</taxon>
        <taxon>Pseudomonadota</taxon>
        <taxon>Alphaproteobacteria</taxon>
        <taxon>Sphingomonadales</taxon>
        <taxon>Sphingosinicellaceae</taxon>
        <taxon>Sphingosinicella</taxon>
    </lineage>
</organism>
<feature type="transmembrane region" description="Helical" evidence="8">
    <location>
        <begin position="398"/>
        <end position="414"/>
    </location>
</feature>
<evidence type="ECO:0000256" key="7">
    <source>
        <dbReference type="ARBA" id="ARBA00023136"/>
    </source>
</evidence>
<dbReference type="InterPro" id="IPR051084">
    <property type="entry name" value="H+-coupled_symporters"/>
</dbReference>
<feature type="transmembrane region" description="Helical" evidence="8">
    <location>
        <begin position="84"/>
        <end position="106"/>
    </location>
</feature>
<feature type="transmembrane region" description="Helical" evidence="8">
    <location>
        <begin position="275"/>
        <end position="292"/>
    </location>
</feature>
<dbReference type="PROSITE" id="PS00217">
    <property type="entry name" value="SUGAR_TRANSPORT_2"/>
    <property type="match status" value="1"/>
</dbReference>
<dbReference type="Proteomes" id="UP001259572">
    <property type="component" value="Unassembled WGS sequence"/>
</dbReference>
<keyword evidence="5" id="KW-0769">Symport</keyword>
<dbReference type="InterPro" id="IPR005828">
    <property type="entry name" value="MFS_sugar_transport-like"/>
</dbReference>
<evidence type="ECO:0000256" key="8">
    <source>
        <dbReference type="SAM" id="Phobius"/>
    </source>
</evidence>
<dbReference type="InterPro" id="IPR020846">
    <property type="entry name" value="MFS_dom"/>
</dbReference>
<dbReference type="PANTHER" id="PTHR43528:SF5">
    <property type="entry name" value="PROLINE_BETAINE TRANSPORTER"/>
    <property type="match status" value="1"/>
</dbReference>
<dbReference type="Pfam" id="PF00083">
    <property type="entry name" value="Sugar_tr"/>
    <property type="match status" value="2"/>
</dbReference>
<proteinExistence type="predicted"/>
<dbReference type="InterPro" id="IPR036259">
    <property type="entry name" value="MFS_trans_sf"/>
</dbReference>
<evidence type="ECO:0000256" key="5">
    <source>
        <dbReference type="ARBA" id="ARBA00022847"/>
    </source>
</evidence>
<evidence type="ECO:0000313" key="11">
    <source>
        <dbReference type="Proteomes" id="UP001259572"/>
    </source>
</evidence>
<comment type="subcellular location">
    <subcellularLocation>
        <location evidence="1">Cell membrane</location>
        <topology evidence="1">Multi-pass membrane protein</topology>
    </subcellularLocation>
</comment>
<dbReference type="PROSITE" id="PS50850">
    <property type="entry name" value="MFS"/>
    <property type="match status" value="1"/>
</dbReference>
<evidence type="ECO:0000259" key="9">
    <source>
        <dbReference type="PROSITE" id="PS50850"/>
    </source>
</evidence>
<keyword evidence="4 8" id="KW-0812">Transmembrane</keyword>
<keyword evidence="11" id="KW-1185">Reference proteome</keyword>
<dbReference type="SUPFAM" id="SSF103473">
    <property type="entry name" value="MFS general substrate transporter"/>
    <property type="match status" value="1"/>
</dbReference>
<name>A0ABU3Q9G2_9SPHN</name>